<name>A0ACB9YJF1_9PEZI</name>
<accession>A0ACB9YJF1</accession>
<evidence type="ECO:0000313" key="2">
    <source>
        <dbReference type="Proteomes" id="UP001497700"/>
    </source>
</evidence>
<dbReference type="EMBL" id="MU393631">
    <property type="protein sequence ID" value="KAI4859474.1"/>
    <property type="molecule type" value="Genomic_DNA"/>
</dbReference>
<gene>
    <name evidence="1" type="ORF">F4820DRAFT_439635</name>
</gene>
<protein>
    <submittedName>
        <fullName evidence="1">Histidine acid phosphatase</fullName>
    </submittedName>
</protein>
<proteinExistence type="predicted"/>
<evidence type="ECO:0000313" key="1">
    <source>
        <dbReference type="EMBL" id="KAI4859474.1"/>
    </source>
</evidence>
<keyword evidence="2" id="KW-1185">Reference proteome</keyword>
<dbReference type="Proteomes" id="UP001497700">
    <property type="component" value="Unassembled WGS sequence"/>
</dbReference>
<organism evidence="1 2">
    <name type="scientific">Hypoxylon rubiginosum</name>
    <dbReference type="NCBI Taxonomy" id="110542"/>
    <lineage>
        <taxon>Eukaryota</taxon>
        <taxon>Fungi</taxon>
        <taxon>Dikarya</taxon>
        <taxon>Ascomycota</taxon>
        <taxon>Pezizomycotina</taxon>
        <taxon>Sordariomycetes</taxon>
        <taxon>Xylariomycetidae</taxon>
        <taxon>Xylariales</taxon>
        <taxon>Hypoxylaceae</taxon>
        <taxon>Hypoxylon</taxon>
    </lineage>
</organism>
<reference evidence="1 2" key="1">
    <citation type="journal article" date="2022" name="New Phytol.">
        <title>Ecological generalism drives hyperdiversity of secondary metabolite gene clusters in xylarialean endophytes.</title>
        <authorList>
            <person name="Franco M.E.E."/>
            <person name="Wisecaver J.H."/>
            <person name="Arnold A.E."/>
            <person name="Ju Y.M."/>
            <person name="Slot J.C."/>
            <person name="Ahrendt S."/>
            <person name="Moore L.P."/>
            <person name="Eastman K.E."/>
            <person name="Scott K."/>
            <person name="Konkel Z."/>
            <person name="Mondo S.J."/>
            <person name="Kuo A."/>
            <person name="Hayes R.D."/>
            <person name="Haridas S."/>
            <person name="Andreopoulos B."/>
            <person name="Riley R."/>
            <person name="LaButti K."/>
            <person name="Pangilinan J."/>
            <person name="Lipzen A."/>
            <person name="Amirebrahimi M."/>
            <person name="Yan J."/>
            <person name="Adam C."/>
            <person name="Keymanesh K."/>
            <person name="Ng V."/>
            <person name="Louie K."/>
            <person name="Northen T."/>
            <person name="Drula E."/>
            <person name="Henrissat B."/>
            <person name="Hsieh H.M."/>
            <person name="Youens-Clark K."/>
            <person name="Lutzoni F."/>
            <person name="Miadlikowska J."/>
            <person name="Eastwood D.C."/>
            <person name="Hamelin R.C."/>
            <person name="Grigoriev I.V."/>
            <person name="U'Ren J.M."/>
        </authorList>
    </citation>
    <scope>NUCLEOTIDE SEQUENCE [LARGE SCALE GENOMIC DNA]</scope>
    <source>
        <strain evidence="1 2">CBS 119005</strain>
    </source>
</reference>
<comment type="caution">
    <text evidence="1">The sequence shown here is derived from an EMBL/GenBank/DDBJ whole genome shotgun (WGS) entry which is preliminary data.</text>
</comment>
<sequence length="458" mass="50920">MAPLHQSVSFQLLSLLSLAPHSWVTAYDYTFNPLEHLGRASPYFEPRDVQPSSPSTPQGCTVARAAVLSRHGAINVNDDDFADWIQPFLVKFLNHTSTDWSSIPSMSFLANHTSPLTPDSEPELLTKIGELEATEFASKFAERYPNLKTPSKVWASSAARTYNTGKAFASGIETADHPIEVVKVNEGLQDGANNLIPWRACPEYREVGIDITEPFREKFAKPIKARFNALAPEYNFTTTDVVGMMLLCGYEAAIQGNSPFCSLDLFGPDDWLGWEYADDIRYNYDAGYGNYVAGPIAFPWVNATANLLFQETAEEDMYVSFTHRTLPSMSLAVLGLFNNTAFVGSGPGINESFPLDRINPHRAWRTSNLSPCLGNVVIEKLACQGSYGFDDGEYYRVLVNHAPQAIPDCSEGPGASCSRSGFEALLQEKEELYYGFSEWCQVDYDNSTDILTFYQHYP</sequence>